<evidence type="ECO:0000313" key="2">
    <source>
        <dbReference type="EMBL" id="CAB4176551.1"/>
    </source>
</evidence>
<accession>A0A6J5Q4Y7</accession>
<evidence type="ECO:0000313" key="1">
    <source>
        <dbReference type="EMBL" id="CAB4145767.1"/>
    </source>
</evidence>
<dbReference type="EMBL" id="LR797150">
    <property type="protein sequence ID" value="CAB4190384.1"/>
    <property type="molecule type" value="Genomic_DNA"/>
</dbReference>
<protein>
    <recommendedName>
        <fullName evidence="4">DUF551 domain-containing protein</fullName>
    </recommendedName>
</protein>
<gene>
    <name evidence="3" type="ORF">UFOVP1204_66</name>
    <name evidence="1" type="ORF">UFOVP473_35</name>
    <name evidence="2" type="ORF">UFOVP983_35</name>
</gene>
<dbReference type="EMBL" id="LR796939">
    <property type="protein sequence ID" value="CAB4176551.1"/>
    <property type="molecule type" value="Genomic_DNA"/>
</dbReference>
<organism evidence="2">
    <name type="scientific">uncultured Caudovirales phage</name>
    <dbReference type="NCBI Taxonomy" id="2100421"/>
    <lineage>
        <taxon>Viruses</taxon>
        <taxon>Duplodnaviria</taxon>
        <taxon>Heunggongvirae</taxon>
        <taxon>Uroviricota</taxon>
        <taxon>Caudoviricetes</taxon>
        <taxon>Peduoviridae</taxon>
        <taxon>Maltschvirus</taxon>
        <taxon>Maltschvirus maltsch</taxon>
    </lineage>
</organism>
<reference evidence="2" key="1">
    <citation type="submission" date="2020-05" db="EMBL/GenBank/DDBJ databases">
        <authorList>
            <person name="Chiriac C."/>
            <person name="Salcher M."/>
            <person name="Ghai R."/>
            <person name="Kavagutti S V."/>
        </authorList>
    </citation>
    <scope>NUCLEOTIDE SEQUENCE</scope>
</reference>
<evidence type="ECO:0008006" key="4">
    <source>
        <dbReference type="Google" id="ProtNLM"/>
    </source>
</evidence>
<evidence type="ECO:0000313" key="3">
    <source>
        <dbReference type="EMBL" id="CAB4190384.1"/>
    </source>
</evidence>
<sequence length="101" mass="11546">MTDTPKAHPMNWQPIETAPKDGTPVLLWLDPPLHSNDCWSWIPFGEICVVTGWTTDTEYRDGSYEWNCGFCRESSADSYGYTFPLQIDVTPTHWMPLPTPP</sequence>
<proteinExistence type="predicted"/>
<dbReference type="EMBL" id="LR796459">
    <property type="protein sequence ID" value="CAB4145767.1"/>
    <property type="molecule type" value="Genomic_DNA"/>
</dbReference>
<name>A0A6J5Q4Y7_9CAUD</name>